<evidence type="ECO:0000259" key="7">
    <source>
        <dbReference type="Pfam" id="PF00662"/>
    </source>
</evidence>
<evidence type="ECO:0000256" key="1">
    <source>
        <dbReference type="ARBA" id="ARBA00004127"/>
    </source>
</evidence>
<dbReference type="NCBIfam" id="TIGR01974">
    <property type="entry name" value="NDH_I_L"/>
    <property type="match status" value="1"/>
</dbReference>
<evidence type="ECO:0000256" key="3">
    <source>
        <dbReference type="ARBA" id="ARBA00022989"/>
    </source>
</evidence>
<name>A0A399G3V1_9ACTN</name>
<keyword evidence="9" id="KW-1185">Reference proteome</keyword>
<dbReference type="Gene3D" id="1.20.5.2700">
    <property type="match status" value="1"/>
</dbReference>
<dbReference type="Pfam" id="PF00662">
    <property type="entry name" value="Proton_antipo_N"/>
    <property type="match status" value="1"/>
</dbReference>
<gene>
    <name evidence="8" type="primary">nuoL</name>
    <name evidence="8" type="ORF">NI17_016475</name>
</gene>
<proteinExistence type="predicted"/>
<dbReference type="PANTHER" id="PTHR42829:SF2">
    <property type="entry name" value="NADH-UBIQUINONE OXIDOREDUCTASE CHAIN 5"/>
    <property type="match status" value="1"/>
</dbReference>
<feature type="domain" description="NADH:quinone oxidoreductase/Mrp antiporter transmembrane" evidence="6">
    <location>
        <begin position="154"/>
        <end position="440"/>
    </location>
</feature>
<dbReference type="PANTHER" id="PTHR42829">
    <property type="entry name" value="NADH-UBIQUINONE OXIDOREDUCTASE CHAIN 5"/>
    <property type="match status" value="1"/>
</dbReference>
<accession>A0A399G3V1</accession>
<dbReference type="OrthoDB" id="9811798at2"/>
<dbReference type="GO" id="GO:0008137">
    <property type="term" value="F:NADH dehydrogenase (ubiquinone) activity"/>
    <property type="evidence" value="ECO:0007669"/>
    <property type="project" value="InterPro"/>
</dbReference>
<dbReference type="GO" id="GO:0012505">
    <property type="term" value="C:endomembrane system"/>
    <property type="evidence" value="ECO:0007669"/>
    <property type="project" value="UniProtKB-SubCell"/>
</dbReference>
<evidence type="ECO:0000259" key="6">
    <source>
        <dbReference type="Pfam" id="PF00361"/>
    </source>
</evidence>
<feature type="domain" description="NADH-Ubiquinone oxidoreductase (complex I) chain 5 N-terminal" evidence="7">
    <location>
        <begin position="88"/>
        <end position="138"/>
    </location>
</feature>
<evidence type="ECO:0000313" key="9">
    <source>
        <dbReference type="Proteomes" id="UP000265719"/>
    </source>
</evidence>
<dbReference type="InterPro" id="IPR001516">
    <property type="entry name" value="Proton_antipo_N"/>
</dbReference>
<dbReference type="AlphaFoldDB" id="A0A399G3V1"/>
<protein>
    <submittedName>
        <fullName evidence="8">NADH-quinone oxidoreductase subunit L</fullName>
    </submittedName>
</protein>
<dbReference type="NCBIfam" id="NF005141">
    <property type="entry name" value="PRK06590.1"/>
    <property type="match status" value="1"/>
</dbReference>
<dbReference type="RefSeq" id="WP_068688208.1">
    <property type="nucleotide sequence ID" value="NZ_CP063196.1"/>
</dbReference>
<dbReference type="Pfam" id="PF00361">
    <property type="entry name" value="Proton_antipo_M"/>
    <property type="match status" value="1"/>
</dbReference>
<dbReference type="InterPro" id="IPR003945">
    <property type="entry name" value="NU5C-like"/>
</dbReference>
<dbReference type="PRINTS" id="PR01435">
    <property type="entry name" value="NPOXDRDTASE5"/>
</dbReference>
<sequence length="648" mass="68300">MTSTLAADVHAVTTAADGGVLSYAWLMIALPLLGAAVLLLGGRRTNAWGHWLAVAAALASFTWAVLSLVQLLGRAPEERSVAVHVYQWIRVGGFDIDLGLLVDPLSITFALLITGVGSLIHIYSVGYMAHDENRRRFFAYLNLFVAAMLVLVLADNYAVLFLGWEGVGLASYLLIGFWQHKPSAAVAAKKAFLINRVGDIGLLVSIMLLFTTFGTVAFTPLFDAVDGAGQGVMTAVGLLLLLGACGKSAQLPLQAWLLDAMEGPTPVSALIHAATMVTAGVYLIVRSGPIFEAAPTAQLVVTVVGAATLLAGAVIASAKDDIKKALAGSTMSQIGYMTLAAGLGPIGYAAAIAHLVTHGFFKAGLFLGAGSVMHAMNDEVNMRRYGGLRKAMPVTFATFGAGYLAIIGVPFLSGWWTKEGIIQAAFDSGGVTGQILGWVTVLGAGLTAFYMSRIMFLTFFGEKRWADDAHPHESPSVMTVPMGILAAGSVALGAILVVNYTFAHFLAPVVGAPHHEFDLVHMLTSPYSLAALALMVVGVAYAWLRYARGEVPVTAPRGNFVTVAAREELYGNAINEGLLMRPGQQLTRATVAFDDHAVDGVVNGVARWVRDSSENLRLIQTGFARSYALTMLFGAAVVVATTLGVGFA</sequence>
<dbReference type="InterPro" id="IPR001750">
    <property type="entry name" value="ND/Mrp_TM"/>
</dbReference>
<dbReference type="GO" id="GO:0003954">
    <property type="term" value="F:NADH dehydrogenase activity"/>
    <property type="evidence" value="ECO:0007669"/>
    <property type="project" value="TreeGrafter"/>
</dbReference>
<dbReference type="EMBL" id="CP063196">
    <property type="protein sequence ID" value="UOE18410.1"/>
    <property type="molecule type" value="Genomic_DNA"/>
</dbReference>
<evidence type="ECO:0000313" key="8">
    <source>
        <dbReference type="EMBL" id="UOE18410.1"/>
    </source>
</evidence>
<keyword evidence="2 5" id="KW-0812">Transmembrane</keyword>
<comment type="subcellular location">
    <subcellularLocation>
        <location evidence="1">Endomembrane system</location>
        <topology evidence="1">Multi-pass membrane protein</topology>
    </subcellularLocation>
    <subcellularLocation>
        <location evidence="5">Membrane</location>
        <topology evidence="5">Multi-pass membrane protein</topology>
    </subcellularLocation>
</comment>
<dbReference type="GO" id="GO:0015990">
    <property type="term" value="P:electron transport coupled proton transport"/>
    <property type="evidence" value="ECO:0007669"/>
    <property type="project" value="TreeGrafter"/>
</dbReference>
<dbReference type="GO" id="GO:0042773">
    <property type="term" value="P:ATP synthesis coupled electron transport"/>
    <property type="evidence" value="ECO:0007669"/>
    <property type="project" value="InterPro"/>
</dbReference>
<dbReference type="Proteomes" id="UP000265719">
    <property type="component" value="Chromosome"/>
</dbReference>
<dbReference type="KEGG" id="thao:NI17_016475"/>
<dbReference type="PRINTS" id="PR01434">
    <property type="entry name" value="NADHDHGNASE5"/>
</dbReference>
<keyword evidence="4" id="KW-0472">Membrane</keyword>
<keyword evidence="3" id="KW-1133">Transmembrane helix</keyword>
<dbReference type="GO" id="GO:0016020">
    <property type="term" value="C:membrane"/>
    <property type="evidence" value="ECO:0007669"/>
    <property type="project" value="UniProtKB-SubCell"/>
</dbReference>
<dbReference type="InterPro" id="IPR018393">
    <property type="entry name" value="NADHpl_OxRdtase_5_subgr"/>
</dbReference>
<reference evidence="8" key="1">
    <citation type="submission" date="2020-10" db="EMBL/GenBank/DDBJ databases">
        <title>De novo genome project of the cellulose decomposer Thermobifida halotolerans type strain.</title>
        <authorList>
            <person name="Nagy I."/>
            <person name="Horvath B."/>
            <person name="Kukolya J."/>
            <person name="Nagy I."/>
            <person name="Orsini M."/>
        </authorList>
    </citation>
    <scope>NUCLEOTIDE SEQUENCE</scope>
    <source>
        <strain evidence="8">DSM 44931</strain>
    </source>
</reference>
<evidence type="ECO:0000256" key="2">
    <source>
        <dbReference type="ARBA" id="ARBA00022692"/>
    </source>
</evidence>
<organism evidence="8 9">
    <name type="scientific">Thermobifida halotolerans</name>
    <dbReference type="NCBI Taxonomy" id="483545"/>
    <lineage>
        <taxon>Bacteria</taxon>
        <taxon>Bacillati</taxon>
        <taxon>Actinomycetota</taxon>
        <taxon>Actinomycetes</taxon>
        <taxon>Streptosporangiales</taxon>
        <taxon>Nocardiopsidaceae</taxon>
        <taxon>Thermobifida</taxon>
    </lineage>
</organism>
<evidence type="ECO:0000256" key="5">
    <source>
        <dbReference type="RuleBase" id="RU000320"/>
    </source>
</evidence>
<evidence type="ECO:0000256" key="4">
    <source>
        <dbReference type="ARBA" id="ARBA00023136"/>
    </source>
</evidence>